<evidence type="ECO:0000313" key="2">
    <source>
        <dbReference type="Proteomes" id="UP000515163"/>
    </source>
</evidence>
<proteinExistence type="predicted"/>
<protein>
    <submittedName>
        <fullName evidence="3">Uncharacterized protein LOC116290321</fullName>
    </submittedName>
</protein>
<dbReference type="GeneID" id="116290321"/>
<evidence type="ECO:0000256" key="1">
    <source>
        <dbReference type="SAM" id="MobiDB-lite"/>
    </source>
</evidence>
<organism evidence="2 3">
    <name type="scientific">Actinia tenebrosa</name>
    <name type="common">Australian red waratah sea anemone</name>
    <dbReference type="NCBI Taxonomy" id="6105"/>
    <lineage>
        <taxon>Eukaryota</taxon>
        <taxon>Metazoa</taxon>
        <taxon>Cnidaria</taxon>
        <taxon>Anthozoa</taxon>
        <taxon>Hexacorallia</taxon>
        <taxon>Actiniaria</taxon>
        <taxon>Actiniidae</taxon>
        <taxon>Actinia</taxon>
    </lineage>
</organism>
<evidence type="ECO:0000313" key="3">
    <source>
        <dbReference type="RefSeq" id="XP_031553182.1"/>
    </source>
</evidence>
<dbReference type="Proteomes" id="UP000515163">
    <property type="component" value="Unplaced"/>
</dbReference>
<feature type="region of interest" description="Disordered" evidence="1">
    <location>
        <begin position="183"/>
        <end position="214"/>
    </location>
</feature>
<sequence length="234" mass="27357">MPKNRVEIQKVYRERQNMKKGEEYLEKEGIRRKTLIKKRVEQNPCVRKHREKKKRQAAESKKSEKESLQTERQNSTASSGPLIIKLDFSNKRKGSPTKALERVSKALAKAYRPNKSLESNSKLHKNFGDYKRSFNNQLQKTLNDRHRPKCNLALLQESAQEKSNKTQAFERESYETQTAEEEISLCQCPDSSSKIQPVEARGSSRQKEENEDRGIYEVTKSEFIKIFKAEKEEF</sequence>
<gene>
    <name evidence="3" type="primary">LOC116290321</name>
</gene>
<feature type="compositionally biased region" description="Basic and acidic residues" evidence="1">
    <location>
        <begin position="205"/>
        <end position="214"/>
    </location>
</feature>
<reference evidence="3" key="1">
    <citation type="submission" date="2025-08" db="UniProtKB">
        <authorList>
            <consortium name="RefSeq"/>
        </authorList>
    </citation>
    <scope>IDENTIFICATION</scope>
    <source>
        <tissue evidence="3">Tentacle</tissue>
    </source>
</reference>
<keyword evidence="2" id="KW-1185">Reference proteome</keyword>
<accession>A0A6P8HKG3</accession>
<dbReference type="RefSeq" id="XP_031553182.1">
    <property type="nucleotide sequence ID" value="XM_031697322.1"/>
</dbReference>
<feature type="compositionally biased region" description="Basic and acidic residues" evidence="1">
    <location>
        <begin position="56"/>
        <end position="69"/>
    </location>
</feature>
<dbReference type="AlphaFoldDB" id="A0A6P8HKG3"/>
<feature type="compositionally biased region" description="Basic residues" evidence="1">
    <location>
        <begin position="46"/>
        <end position="55"/>
    </location>
</feature>
<dbReference type="KEGG" id="aten:116290321"/>
<feature type="region of interest" description="Disordered" evidence="1">
    <location>
        <begin position="39"/>
        <end position="99"/>
    </location>
</feature>
<dbReference type="InParanoid" id="A0A6P8HKG3"/>
<name>A0A6P8HKG3_ACTTE</name>
<dbReference type="OrthoDB" id="10289778at2759"/>
<feature type="compositionally biased region" description="Polar residues" evidence="1">
    <location>
        <begin position="70"/>
        <end position="79"/>
    </location>
</feature>